<reference evidence="2 3" key="1">
    <citation type="submission" date="2020-04" db="EMBL/GenBank/DDBJ databases">
        <authorList>
            <person name="Zhang R."/>
            <person name="Schippers A."/>
        </authorList>
    </citation>
    <scope>NUCLEOTIDE SEQUENCE [LARGE SCALE GENOMIC DNA]</scope>
    <source>
        <strain evidence="2 3">DSM 109850</strain>
    </source>
</reference>
<comment type="caution">
    <text evidence="2">The sequence shown here is derived from an EMBL/GenBank/DDBJ whole genome shotgun (WGS) entry which is preliminary data.</text>
</comment>
<dbReference type="CDD" id="cd02440">
    <property type="entry name" value="AdoMet_MTases"/>
    <property type="match status" value="1"/>
</dbReference>
<dbReference type="AlphaFoldDB" id="A0A7Y0Q387"/>
<dbReference type="SUPFAM" id="SSF53335">
    <property type="entry name" value="S-adenosyl-L-methionine-dependent methyltransferases"/>
    <property type="match status" value="1"/>
</dbReference>
<dbReference type="Pfam" id="PF08241">
    <property type="entry name" value="Methyltransf_11"/>
    <property type="match status" value="1"/>
</dbReference>
<evidence type="ECO:0000313" key="2">
    <source>
        <dbReference type="EMBL" id="NMP22711.1"/>
    </source>
</evidence>
<organism evidence="2 3">
    <name type="scientific">Sulfobacillus harzensis</name>
    <dbReference type="NCBI Taxonomy" id="2729629"/>
    <lineage>
        <taxon>Bacteria</taxon>
        <taxon>Bacillati</taxon>
        <taxon>Bacillota</taxon>
        <taxon>Clostridia</taxon>
        <taxon>Eubacteriales</taxon>
        <taxon>Clostridiales Family XVII. Incertae Sedis</taxon>
        <taxon>Sulfobacillus</taxon>
    </lineage>
</organism>
<keyword evidence="2" id="KW-0808">Transferase</keyword>
<dbReference type="InterPro" id="IPR013216">
    <property type="entry name" value="Methyltransf_11"/>
</dbReference>
<gene>
    <name evidence="2" type="ORF">HIJ39_10155</name>
</gene>
<proteinExistence type="predicted"/>
<dbReference type="GO" id="GO:0008757">
    <property type="term" value="F:S-adenosylmethionine-dependent methyltransferase activity"/>
    <property type="evidence" value="ECO:0007669"/>
    <property type="project" value="InterPro"/>
</dbReference>
<dbReference type="GO" id="GO:0032259">
    <property type="term" value="P:methylation"/>
    <property type="evidence" value="ECO:0007669"/>
    <property type="project" value="UniProtKB-KW"/>
</dbReference>
<dbReference type="RefSeq" id="WP_169099277.1">
    <property type="nucleotide sequence ID" value="NZ_JABBVZ010000029.1"/>
</dbReference>
<keyword evidence="2" id="KW-0489">Methyltransferase</keyword>
<feature type="domain" description="Methyltransferase type 11" evidence="1">
    <location>
        <begin position="54"/>
        <end position="151"/>
    </location>
</feature>
<evidence type="ECO:0000313" key="3">
    <source>
        <dbReference type="Proteomes" id="UP000533476"/>
    </source>
</evidence>
<accession>A0A7Y0Q387</accession>
<name>A0A7Y0Q387_9FIRM</name>
<evidence type="ECO:0000259" key="1">
    <source>
        <dbReference type="Pfam" id="PF08241"/>
    </source>
</evidence>
<protein>
    <submittedName>
        <fullName evidence="2">Class I SAM-dependent methyltransferase</fullName>
    </submittedName>
</protein>
<dbReference type="EMBL" id="JABBVZ010000029">
    <property type="protein sequence ID" value="NMP22711.1"/>
    <property type="molecule type" value="Genomic_DNA"/>
</dbReference>
<sequence length="278" mass="30594">MNPSREENLAALTSYYAQKMEQGRLDGPKGIIEFERTREIIHRHLPPLPATVADIGGGPGRYTVWLAELGYHVEHRDLIALHVDQVRTILRDRPELSVHTAVGDACELDLAAHSVDAVLLLGPLYHLPRREQRLLALKEAKRIVKPGGAIFVSAISRWAPRLDAVIGQKLYEHAPAMEQLPNIERHGWIPPLFPGAFTAYAHRPQQLRSEMRAAGWEVLSLVGIEGASYLLGDLGERVRDPQALAVLLQSARALEAVPEVLGMSSHFLATGIRPASGG</sequence>
<keyword evidence="3" id="KW-1185">Reference proteome</keyword>
<dbReference type="Proteomes" id="UP000533476">
    <property type="component" value="Unassembled WGS sequence"/>
</dbReference>
<dbReference type="Gene3D" id="3.40.50.150">
    <property type="entry name" value="Vaccinia Virus protein VP39"/>
    <property type="match status" value="1"/>
</dbReference>
<dbReference type="InterPro" id="IPR029063">
    <property type="entry name" value="SAM-dependent_MTases_sf"/>
</dbReference>